<feature type="domain" description="TipAS antibiotic-recognition" evidence="2">
    <location>
        <begin position="72"/>
        <end position="142"/>
    </location>
</feature>
<dbReference type="Proteomes" id="UP000318578">
    <property type="component" value="Unassembled WGS sequence"/>
</dbReference>
<feature type="compositionally biased region" description="Low complexity" evidence="1">
    <location>
        <begin position="56"/>
        <end position="70"/>
    </location>
</feature>
<sequence>MRKKLEVDATSTSTVRFKAGGEMAEGALSIAQVARLAKVTSRTCGTTTASACCHRPTPTTAGGASTGASTSELAKARVPVDDERVLDAVAGHYEWIKNHWTPNAESHAGLGRVYAEDERFREQYEAVHPGFADYLRDALAAFAAARLSE</sequence>
<reference evidence="3 4" key="1">
    <citation type="submission" date="2019-07" db="EMBL/GenBank/DDBJ databases">
        <title>New species of Amycolatopsis and Streptomyces.</title>
        <authorList>
            <person name="Duangmal K."/>
            <person name="Teo W.F.A."/>
            <person name="Lipun K."/>
        </authorList>
    </citation>
    <scope>NUCLEOTIDE SEQUENCE [LARGE SCALE GENOMIC DNA]</scope>
    <source>
        <strain evidence="3 4">JCM 30562</strain>
    </source>
</reference>
<feature type="region of interest" description="Disordered" evidence="1">
    <location>
        <begin position="48"/>
        <end position="70"/>
    </location>
</feature>
<keyword evidence="4" id="KW-1185">Reference proteome</keyword>
<proteinExistence type="predicted"/>
<gene>
    <name evidence="3" type="ORF">FNH06_34215</name>
</gene>
<dbReference type="Gene3D" id="1.10.490.50">
    <property type="entry name" value="Antibiotic binding domain of TipA-like multidrug resistance regulators"/>
    <property type="match status" value="1"/>
</dbReference>
<organism evidence="3 4">
    <name type="scientific">Amycolatopsis acidiphila</name>
    <dbReference type="NCBI Taxonomy" id="715473"/>
    <lineage>
        <taxon>Bacteria</taxon>
        <taxon>Bacillati</taxon>
        <taxon>Actinomycetota</taxon>
        <taxon>Actinomycetes</taxon>
        <taxon>Pseudonocardiales</taxon>
        <taxon>Pseudonocardiaceae</taxon>
        <taxon>Amycolatopsis</taxon>
    </lineage>
</organism>
<comment type="caution">
    <text evidence="3">The sequence shown here is derived from an EMBL/GenBank/DDBJ whole genome shotgun (WGS) entry which is preliminary data.</text>
</comment>
<dbReference type="EMBL" id="VJZA01000098">
    <property type="protein sequence ID" value="TVT16748.1"/>
    <property type="molecule type" value="Genomic_DNA"/>
</dbReference>
<evidence type="ECO:0000259" key="2">
    <source>
        <dbReference type="Pfam" id="PF07739"/>
    </source>
</evidence>
<evidence type="ECO:0000313" key="4">
    <source>
        <dbReference type="Proteomes" id="UP000318578"/>
    </source>
</evidence>
<evidence type="ECO:0000313" key="3">
    <source>
        <dbReference type="EMBL" id="TVT16748.1"/>
    </source>
</evidence>
<dbReference type="AlphaFoldDB" id="A0A557ZXL7"/>
<evidence type="ECO:0000256" key="1">
    <source>
        <dbReference type="SAM" id="MobiDB-lite"/>
    </source>
</evidence>
<dbReference type="InterPro" id="IPR036244">
    <property type="entry name" value="TipA-like_antibiotic-bd"/>
</dbReference>
<protein>
    <recommendedName>
        <fullName evidence="2">TipAS antibiotic-recognition domain-containing protein</fullName>
    </recommendedName>
</protein>
<dbReference type="OrthoDB" id="9809391at2"/>
<accession>A0A557ZXL7</accession>
<dbReference type="SUPFAM" id="SSF89082">
    <property type="entry name" value="Antibiotic binding domain of TipA-like multidrug resistance regulators"/>
    <property type="match status" value="1"/>
</dbReference>
<dbReference type="InterPro" id="IPR012925">
    <property type="entry name" value="TipAS_dom"/>
</dbReference>
<dbReference type="Pfam" id="PF07739">
    <property type="entry name" value="TipAS"/>
    <property type="match status" value="1"/>
</dbReference>
<name>A0A557ZXL7_9PSEU</name>